<organism evidence="8">
    <name type="scientific">Amphimedon queenslandica</name>
    <name type="common">Sponge</name>
    <dbReference type="NCBI Taxonomy" id="400682"/>
    <lineage>
        <taxon>Eukaryota</taxon>
        <taxon>Metazoa</taxon>
        <taxon>Porifera</taxon>
        <taxon>Demospongiae</taxon>
        <taxon>Heteroscleromorpha</taxon>
        <taxon>Haplosclerida</taxon>
        <taxon>Niphatidae</taxon>
        <taxon>Amphimedon</taxon>
    </lineage>
</organism>
<keyword evidence="1" id="KW-0597">Phosphoprotein</keyword>
<feature type="domain" description="FYVE-type" evidence="7">
    <location>
        <begin position="2316"/>
        <end position="2375"/>
    </location>
</feature>
<dbReference type="InterPro" id="IPR028730">
    <property type="entry name" value="ZFYVE26"/>
</dbReference>
<dbReference type="PANTHER" id="PTHR46591">
    <property type="entry name" value="ZINC FINGER FYVE DOMAIN-CONTAINING PROTEIN 26"/>
    <property type="match status" value="1"/>
</dbReference>
<dbReference type="GO" id="GO:0008270">
    <property type="term" value="F:zinc ion binding"/>
    <property type="evidence" value="ECO:0007669"/>
    <property type="project" value="UniProtKB-KW"/>
</dbReference>
<keyword evidence="2" id="KW-0479">Metal-binding</keyword>
<feature type="compositionally biased region" description="Polar residues" evidence="6">
    <location>
        <begin position="2249"/>
        <end position="2260"/>
    </location>
</feature>
<dbReference type="Pfam" id="PF25569">
    <property type="entry name" value="TPR_ZFYVE26"/>
    <property type="match status" value="1"/>
</dbReference>
<keyword evidence="3 5" id="KW-0863">Zinc-finger</keyword>
<dbReference type="PANTHER" id="PTHR46591:SF1">
    <property type="entry name" value="ZINC FINGER FYVE DOMAIN-CONTAINING PROTEIN 26"/>
    <property type="match status" value="1"/>
</dbReference>
<feature type="region of interest" description="Disordered" evidence="6">
    <location>
        <begin position="2243"/>
        <end position="2313"/>
    </location>
</feature>
<dbReference type="InterPro" id="IPR013083">
    <property type="entry name" value="Znf_RING/FYVE/PHD"/>
</dbReference>
<dbReference type="InterPro" id="IPR000306">
    <property type="entry name" value="Znf_FYVE"/>
</dbReference>
<dbReference type="EnsemblMetazoa" id="Aqu2.1.36040_001">
    <property type="protein sequence ID" value="Aqu2.1.36040_001"/>
    <property type="gene ID" value="Aqu2.1.36040"/>
</dbReference>
<reference evidence="9" key="1">
    <citation type="journal article" date="2010" name="Nature">
        <title>The Amphimedon queenslandica genome and the evolution of animal complexity.</title>
        <authorList>
            <person name="Srivastava M."/>
            <person name="Simakov O."/>
            <person name="Chapman J."/>
            <person name="Fahey B."/>
            <person name="Gauthier M.E."/>
            <person name="Mitros T."/>
            <person name="Richards G.S."/>
            <person name="Conaco C."/>
            <person name="Dacre M."/>
            <person name="Hellsten U."/>
            <person name="Larroux C."/>
            <person name="Putnam N.H."/>
            <person name="Stanke M."/>
            <person name="Adamska M."/>
            <person name="Darling A."/>
            <person name="Degnan S.M."/>
            <person name="Oakley T.H."/>
            <person name="Plachetzki D.C."/>
            <person name="Zhai Y."/>
            <person name="Adamski M."/>
            <person name="Calcino A."/>
            <person name="Cummins S.F."/>
            <person name="Goodstein D.M."/>
            <person name="Harris C."/>
            <person name="Jackson D.J."/>
            <person name="Leys S.P."/>
            <person name="Shu S."/>
            <person name="Woodcroft B.J."/>
            <person name="Vervoort M."/>
            <person name="Kosik K.S."/>
            <person name="Manning G."/>
            <person name="Degnan B.M."/>
            <person name="Rokhsar D.S."/>
        </authorList>
    </citation>
    <scope>NUCLEOTIDE SEQUENCE [LARGE SCALE GENOMIC DNA]</scope>
</reference>
<evidence type="ECO:0000256" key="4">
    <source>
        <dbReference type="ARBA" id="ARBA00022833"/>
    </source>
</evidence>
<dbReference type="SUPFAM" id="SSF57903">
    <property type="entry name" value="FYVE/PHD zinc finger"/>
    <property type="match status" value="1"/>
</dbReference>
<evidence type="ECO:0000256" key="1">
    <source>
        <dbReference type="ARBA" id="ARBA00022553"/>
    </source>
</evidence>
<feature type="region of interest" description="Disordered" evidence="6">
    <location>
        <begin position="554"/>
        <end position="581"/>
    </location>
</feature>
<dbReference type="Proteomes" id="UP000007879">
    <property type="component" value="Unassembled WGS sequence"/>
</dbReference>
<evidence type="ECO:0000313" key="8">
    <source>
        <dbReference type="EnsemblMetazoa" id="Aqu2.1.36040_001"/>
    </source>
</evidence>
<evidence type="ECO:0000313" key="9">
    <source>
        <dbReference type="Proteomes" id="UP000007879"/>
    </source>
</evidence>
<proteinExistence type="predicted"/>
<dbReference type="GO" id="GO:0000724">
    <property type="term" value="P:double-strand break repair via homologous recombination"/>
    <property type="evidence" value="ECO:0007669"/>
    <property type="project" value="InterPro"/>
</dbReference>
<dbReference type="EnsemblMetazoa" id="XM_011404662.2">
    <property type="protein sequence ID" value="XP_011402964.2"/>
    <property type="gene ID" value="LOC100637580"/>
</dbReference>
<reference evidence="8" key="2">
    <citation type="submission" date="2017-05" db="UniProtKB">
        <authorList>
            <consortium name="EnsemblMetazoa"/>
        </authorList>
    </citation>
    <scope>IDENTIFICATION</scope>
</reference>
<keyword evidence="4" id="KW-0862">Zinc</keyword>
<dbReference type="eggNOG" id="KOG4193">
    <property type="taxonomic scope" value="Eukaryota"/>
</dbReference>
<feature type="compositionally biased region" description="Basic and acidic residues" evidence="6">
    <location>
        <begin position="806"/>
        <end position="829"/>
    </location>
</feature>
<dbReference type="GO" id="GO:0032465">
    <property type="term" value="P:regulation of cytokinesis"/>
    <property type="evidence" value="ECO:0007669"/>
    <property type="project" value="TreeGrafter"/>
</dbReference>
<evidence type="ECO:0000256" key="5">
    <source>
        <dbReference type="PROSITE-ProRule" id="PRU00091"/>
    </source>
</evidence>
<dbReference type="InterPro" id="IPR011011">
    <property type="entry name" value="Znf_FYVE_PHD"/>
</dbReference>
<dbReference type="InterPro" id="IPR006869">
    <property type="entry name" value="DUF547"/>
</dbReference>
<dbReference type="Pfam" id="PF01363">
    <property type="entry name" value="FYVE"/>
    <property type="match status" value="1"/>
</dbReference>
<dbReference type="eggNOG" id="KOG1811">
    <property type="taxonomic scope" value="Eukaryota"/>
</dbReference>
<dbReference type="GO" id="GO:0030496">
    <property type="term" value="C:midbody"/>
    <property type="evidence" value="ECO:0007669"/>
    <property type="project" value="TreeGrafter"/>
</dbReference>
<feature type="compositionally biased region" description="Basic and acidic residues" evidence="6">
    <location>
        <begin position="851"/>
        <end position="865"/>
    </location>
</feature>
<dbReference type="STRING" id="400682.A0A1X7V6Y2"/>
<dbReference type="GO" id="GO:0005765">
    <property type="term" value="C:lysosomal membrane"/>
    <property type="evidence" value="ECO:0007669"/>
    <property type="project" value="TreeGrafter"/>
</dbReference>
<evidence type="ECO:0000259" key="7">
    <source>
        <dbReference type="PROSITE" id="PS50178"/>
    </source>
</evidence>
<feature type="compositionally biased region" description="Low complexity" evidence="6">
    <location>
        <begin position="776"/>
        <end position="798"/>
    </location>
</feature>
<dbReference type="Gene3D" id="3.30.40.10">
    <property type="entry name" value="Zinc/RING finger domain, C3HC4 (zinc finger)"/>
    <property type="match status" value="1"/>
</dbReference>
<protein>
    <recommendedName>
        <fullName evidence="7">FYVE-type domain-containing protein</fullName>
    </recommendedName>
</protein>
<dbReference type="SMART" id="SM00064">
    <property type="entry name" value="FYVE"/>
    <property type="match status" value="1"/>
</dbReference>
<dbReference type="eggNOG" id="KOG3510">
    <property type="taxonomic scope" value="Eukaryota"/>
</dbReference>
<accession>A0A1X7V6Y2</accession>
<dbReference type="Pfam" id="PF04784">
    <property type="entry name" value="DUF547"/>
    <property type="match status" value="1"/>
</dbReference>
<keyword evidence="9" id="KW-1185">Reference proteome</keyword>
<gene>
    <name evidence="8" type="primary">100637580</name>
</gene>
<evidence type="ECO:0000256" key="2">
    <source>
        <dbReference type="ARBA" id="ARBA00022723"/>
    </source>
</evidence>
<dbReference type="InterPro" id="IPR057946">
    <property type="entry name" value="TPR_ZFYVE26"/>
</dbReference>
<sequence>MAAQREQEEETLFNDEDAVSKLEALVFNSLSLGQWESARGHLISLSSHEKGRKTVKEILRSIVLNPKAVWSESKSIPSENHLVLLALQAHAELCQDDVEGIPSAVQRQHEFKLLLHSCTLCEGYTTQISEWLYGYYTTHCVGSTPHSLTPLHTFHATIQKFLLSVLQSNPSVAHVLISYLTVANRPHYLTNNELLQLLYIDCIDSYLGRLEKVCRKASTTEDPNLHKDVAELSSKIHSILSLVDPLPDMGRFFKRLDSTLVKLIQLDFKNSKKEGLFTFSSLYSCFVGRSSPMLIQRLQDIEEYLKGHSGGQVEEEVAKEYSSNEERWESELYKTLRSNHHFLERIMDAGLKAISSGSTDRLADIFSDPMLTCIKPLLLLLGWDRYPDVGSGQKLLDVLWPEAQKAEPLLLSGCCKLAFQVGLVQWCLQKARPFLPVSPTPMTSSAGDVFQGLKNHSILYVLHHSTPLSSLDPYEVIDILKLRPDSSLNLPAMSPPFDIIMSPKQHSSSSTSLQPEQERDINTFRGFCSLKLIMEAVWYSILLSNGIQTFVSTGTTGEPKKEAGDGVLARPKSKVSRKLDLGQSDELSAGDDLVSSLSSTSNTSLYATEVTRRLEEAKSHLSAVFPLNFRLEVLENIFSLLFLVSDDIQSPEEGGSDHEATDPTSSIHSTSSPDNSSFSYSNSIAFIRKQHGFLLDERTSRDILLLLNDSIFELSAAKFSLLSSPGKPMGSALPPGKEILSSIPPALLQQRFGKLQKDIYEAKWRLELVSSKTGLSSLSSSTLSSPESISSYESLSDTSEQEDDIEEHKKEPDLIRKGRPHDLFNEAGKRPTTPFKPSFPLLAKEGSQIPRKTDEASPKKPTERYIRKSPSADEIYESSGHCADVEEGSPMPLAKKKKIRSHSGSEFKIRKIKSQPVQKGTGIICQMLASPKSLLCKCLRHGNYLKAHEVVKMFGMENEIGDSLVKFSEQLKEVRQELVSHTQASSLPSAAVTPQKQVVVNGSSGLQVAILNATDCSSTLDSLNRLVLPTVLHKMLFAGNEDLDHSHKEMPLLNSLEENVPSLVILDLLISSKIDGHTSKKIVNMAVEKSSVVLDCFSPKLSDNLVGGRRSFQERRSASLLDKPLQGPLSLLHTLSEVSGYFLLSIPLAAPFPLSCQPIVSPHCLLTQFLYPIRVDLIQSWRDFSESYGEKRESVESVIAKSCIDTDILDVLSKKESARGINPVFNELSIAMRSLPQDGDTPKAEGGESSVQYLLHVSGYLSKLVHLLRNSLGLSSAQVSPSQMLSVLRESPTDLIGKLVFEKNINPERLEQFMTDLPHLKIVEVIVKCCCPHIPNDSQRLSSYPLMNECIYPLNVINGEESVSPNGNGSEDENDPCLLSHKLLGKMTTTLKGLCQTDGGKILALDLRNAYKMTEMKKVLSCTSKLASISLSSLKNEPNRQIAFFCNVTNLLYCHAIMYIISVSDDISATGLSLASLESDKLAKIAYFSRVGYVIGELGLVSLYDLHYSLLRQNLSLPVLDKERKVKLQPLKTIYEPWKEYAPSQPDPRVLYVIGTGSLSSPPPRLMQVEHLHSDLESAEIKFLRATVSLDVQKSTVRIPKLLDDHRNDFISRKSRFEPDNPYRHLSNIALLKYIKGKLLKEQEEQIGQILDLYENTSKRSKASHDLKIEVIDEDYTLGYDFPRRGDGQSPLLPRSHSPGKKNRRLYSKIKHYTFTHETMYFVQSQAPLLASLVYLLCPPENMDDIGILNESSLTESIISKEEKEQGESSLVQSFMPRKAKIRQIPEVKRSLSLTDDKNPVGSFLGWETTLEKILSLFRASSPLKKFLATRLVCFKGLLSWDKSAQECPDDQQEDDKSINLRKLSMLPGDSSDISQACSFVLRKLLRHGLISEGIAFLRNEPLICNSVVMQTVTDLVCSAGLVHETKERESISQEAIDQPVLVDPLILIYLHSNKEFATRLVLSSLEIWPVSYCVNILMYINYHLPPTSQLSAIVSKKLKQLYVYEKIIETVEVHNGQCSWGHWSHLSYDSNEKKDSILKLLLKLKEFTLAREWNRVHHNSDDIIMQIEEQYIYELLEGMEEPDRYTAQSTLEDLPSNAMKQQVCENLLVKCFNLESLILILRFLLDKLSFQIQSAEKLKNLNNQLLGVKALLCLPHFVQEQYRSLMKRPLFIVEQLLIDLKIEWAGLVIKELNEDEYICQMDTDDLPPLKYQTHTPEEPLNPFTLLIMFYAEKALEFPLPSSREYPSRATSPSVPSTPFSRYDRMRSPSESPSIPPTPRHKKGRTSSFSTVFPPSDRPKYSRFEPPPHPPKREDWKTSNYCELCNSSLFGMFSKRHHCRRCGRMVCAQCSPHFMIVEGYGSQQKVCNDCYEYNFITSTTSDDPQLSDKEDDIVTPTQYPWQLLPGDPHYNENLRTEFCYEESPSTTLCMVILDLLSDAKACAGFILHCCHNVSMQLVADDSGRVNEEIDHYFTINIMETMLLNAKLKLFHAGDSHGVELCDTYLSRVDLLRLLISSSCSEIPSIQELTKPDLARRVRDRLVAEDRFELAMEVSTKCQLDSNTVWTAWGMGCIKAGEFQMARDKFRHCFHGGTQLSGGAFLIERIVEQILSCPLASMKNSDDWNDSMRLLVEHKQDSSFITDRKYEECLFYLKNYGTAAAMIGFLARHHYWKDACQQAYTKHCSNDVFVDQIWLPALKCGQLDNLEEALTRIDPSLSVWEQYLTGVCRFLSQRKLFHVLYRIQLFMKDFVRAAMTCIKFFIGFSGHKTTLSDLYGRKHYLETARNHFRTAIDARVKRSASFSTTELEGHMRTISLQMRVIDQLHKAAATNNILNKPVPVTSMGDSGVQPSTLFGNGAVRGEVAAHLLISCQESPEAVFQIASDIISAYRLPSSKVFTEVSKQLAMKENYVGIRVLVQSIQKSHLMSPELNDEVCMAAIKVLATQTKEARTLDKHLDKLVSMLIKDENKVNCLIQCGKLKNAYLVAIKAKLPEEVERIADAAARAGQTSVRDICEKWLRTRS</sequence>
<name>A0A1X7V6Y2_AMPQE</name>
<evidence type="ECO:0000256" key="6">
    <source>
        <dbReference type="SAM" id="MobiDB-lite"/>
    </source>
</evidence>
<dbReference type="OrthoDB" id="1936617at2759"/>
<dbReference type="PROSITE" id="PS50178">
    <property type="entry name" value="ZF_FYVE"/>
    <property type="match status" value="1"/>
</dbReference>
<dbReference type="KEGG" id="aqu:100637580"/>
<dbReference type="InParanoid" id="A0A1X7V6Y2"/>
<dbReference type="GO" id="GO:0000281">
    <property type="term" value="P:mitotic cytokinesis"/>
    <property type="evidence" value="ECO:0007669"/>
    <property type="project" value="InterPro"/>
</dbReference>
<dbReference type="GO" id="GO:0032266">
    <property type="term" value="F:phosphatidylinositol-3-phosphate binding"/>
    <property type="evidence" value="ECO:0007669"/>
    <property type="project" value="InterPro"/>
</dbReference>
<dbReference type="InterPro" id="IPR017455">
    <property type="entry name" value="Znf_FYVE-rel"/>
</dbReference>
<dbReference type="GO" id="GO:0005813">
    <property type="term" value="C:centrosome"/>
    <property type="evidence" value="ECO:0007669"/>
    <property type="project" value="TreeGrafter"/>
</dbReference>
<evidence type="ECO:0000256" key="3">
    <source>
        <dbReference type="ARBA" id="ARBA00022771"/>
    </source>
</evidence>
<feature type="region of interest" description="Disordered" evidence="6">
    <location>
        <begin position="776"/>
        <end position="865"/>
    </location>
</feature>
<feature type="region of interest" description="Disordered" evidence="6">
    <location>
        <begin position="651"/>
        <end position="676"/>
    </location>
</feature>